<keyword evidence="3" id="KW-1185">Reference proteome</keyword>
<feature type="compositionally biased region" description="Polar residues" evidence="1">
    <location>
        <begin position="99"/>
        <end position="109"/>
    </location>
</feature>
<feature type="compositionally biased region" description="Basic and acidic residues" evidence="1">
    <location>
        <begin position="174"/>
        <end position="186"/>
    </location>
</feature>
<sequence>MPRKRQSTGNSVDSKSNLKQVQFPAPKRTIKERGPTWSAPSKFQQTITQMNPSIYIPKPEYEGLTTDDDQEQESYIASPVRRKRRKITPAKTSSRRTGTRSAQRQTITQMDPFRALYHPDVEEENLDDLEDEHKENNVPSPIKRRKRKVSPERAPSGKFRKRRLKQEVSQIEHQLGRETEYDEQQHKQGSRPWQQKSSGKILPPPVTPRSQRKKEIPSSQSPADTPLSTQSRRSFQAYSRSPLKERSTNIGPAKTSCRDGARGRKRVEIADSLESREDESPVLMHDSTSMTASTSENASKFGGIFSQMPMDSKITQTAALDRSSEKWQWHETEGKVSDRDILGREIVDSNEEDDDDDPDISLARQTSLHSKDTSLTQQRAPDTQRDLFRAAGSSSSSQSPQQSNLRNRSSIERFGLTKHISTQPTLSPPSIPPFHRTDSEQASAQLLKDLHRITEPVLETESQYEAGWNTYHPPTNDNDSPPTLLSSPPPLESPSSASMTVPTQLPPPRTVTADYPTQPTTSTQLKLPVPPSQATTTDTTQPSPRKIPSSQFFPSPYKLPTFSKTAAAFPSSPPPMPPPSSSSLVADESTAAGWKWNGVRLTDSQLLPESLLNDSLIGPVGGFGLSQESLEEE</sequence>
<comment type="caution">
    <text evidence="2">The sequence shown here is derived from an EMBL/GenBank/DDBJ whole genome shotgun (WGS) entry which is preliminary data.</text>
</comment>
<feature type="compositionally biased region" description="Polar residues" evidence="1">
    <location>
        <begin position="515"/>
        <end position="525"/>
    </location>
</feature>
<feature type="compositionally biased region" description="Acidic residues" evidence="1">
    <location>
        <begin position="121"/>
        <end position="130"/>
    </location>
</feature>
<dbReference type="Proteomes" id="UP001166286">
    <property type="component" value="Unassembled WGS sequence"/>
</dbReference>
<feature type="compositionally biased region" description="Acidic residues" evidence="1">
    <location>
        <begin position="348"/>
        <end position="359"/>
    </location>
</feature>
<feature type="compositionally biased region" description="Polar residues" evidence="1">
    <location>
        <begin position="7"/>
        <end position="20"/>
    </location>
</feature>
<feature type="compositionally biased region" description="Basic and acidic residues" evidence="1">
    <location>
        <begin position="322"/>
        <end position="347"/>
    </location>
</feature>
<name>A0AA39R7C8_9LECA</name>
<dbReference type="EMBL" id="JAFEKC020000004">
    <property type="protein sequence ID" value="KAK0515049.1"/>
    <property type="molecule type" value="Genomic_DNA"/>
</dbReference>
<feature type="compositionally biased region" description="Polar residues" evidence="1">
    <location>
        <begin position="217"/>
        <end position="239"/>
    </location>
</feature>
<accession>A0AA39R7C8</accession>
<evidence type="ECO:0000256" key="1">
    <source>
        <dbReference type="SAM" id="MobiDB-lite"/>
    </source>
</evidence>
<feature type="compositionally biased region" description="Polar residues" evidence="1">
    <location>
        <begin position="38"/>
        <end position="52"/>
    </location>
</feature>
<feature type="compositionally biased region" description="Basic residues" evidence="1">
    <location>
        <begin position="80"/>
        <end position="98"/>
    </location>
</feature>
<feature type="region of interest" description="Disordered" evidence="1">
    <location>
        <begin position="316"/>
        <end position="587"/>
    </location>
</feature>
<protein>
    <submittedName>
        <fullName evidence="2">Uncharacterized protein</fullName>
    </submittedName>
</protein>
<dbReference type="AlphaFoldDB" id="A0AA39R7C8"/>
<proteinExistence type="predicted"/>
<evidence type="ECO:0000313" key="3">
    <source>
        <dbReference type="Proteomes" id="UP001166286"/>
    </source>
</evidence>
<feature type="region of interest" description="Disordered" evidence="1">
    <location>
        <begin position="1"/>
        <end position="304"/>
    </location>
</feature>
<feature type="compositionally biased region" description="Basic and acidic residues" evidence="1">
    <location>
        <begin position="256"/>
        <end position="279"/>
    </location>
</feature>
<gene>
    <name evidence="2" type="ORF">JMJ35_002428</name>
</gene>
<reference evidence="2" key="1">
    <citation type="submission" date="2023-03" db="EMBL/GenBank/DDBJ databases">
        <title>Complete genome of Cladonia borealis.</title>
        <authorList>
            <person name="Park H."/>
        </authorList>
    </citation>
    <scope>NUCLEOTIDE SEQUENCE</scope>
    <source>
        <strain evidence="2">ANT050790</strain>
    </source>
</reference>
<evidence type="ECO:0000313" key="2">
    <source>
        <dbReference type="EMBL" id="KAK0515049.1"/>
    </source>
</evidence>
<feature type="compositionally biased region" description="Pro residues" evidence="1">
    <location>
        <begin position="571"/>
        <end position="580"/>
    </location>
</feature>
<feature type="compositionally biased region" description="Polar residues" evidence="1">
    <location>
        <begin position="286"/>
        <end position="298"/>
    </location>
</feature>
<feature type="compositionally biased region" description="Polar residues" evidence="1">
    <location>
        <begin position="532"/>
        <end position="553"/>
    </location>
</feature>
<organism evidence="2 3">
    <name type="scientific">Cladonia borealis</name>
    <dbReference type="NCBI Taxonomy" id="184061"/>
    <lineage>
        <taxon>Eukaryota</taxon>
        <taxon>Fungi</taxon>
        <taxon>Dikarya</taxon>
        <taxon>Ascomycota</taxon>
        <taxon>Pezizomycotina</taxon>
        <taxon>Lecanoromycetes</taxon>
        <taxon>OSLEUM clade</taxon>
        <taxon>Lecanoromycetidae</taxon>
        <taxon>Lecanorales</taxon>
        <taxon>Lecanorineae</taxon>
        <taxon>Cladoniaceae</taxon>
        <taxon>Cladonia</taxon>
    </lineage>
</organism>
<feature type="compositionally biased region" description="Low complexity" evidence="1">
    <location>
        <begin position="393"/>
        <end position="408"/>
    </location>
</feature>
<feature type="compositionally biased region" description="Polar residues" evidence="1">
    <location>
        <begin position="363"/>
        <end position="381"/>
    </location>
</feature>